<comment type="function">
    <text evidence="4">Tetrapolymerization of the monopyrrole PBG into the hydroxymethylbilane pre-uroporphyrinogen in several discrete steps.</text>
</comment>
<accession>A0A7J3M310</accession>
<organism evidence="7">
    <name type="scientific">Archaeoglobus fulgidus</name>
    <dbReference type="NCBI Taxonomy" id="2234"/>
    <lineage>
        <taxon>Archaea</taxon>
        <taxon>Methanobacteriati</taxon>
        <taxon>Methanobacteriota</taxon>
        <taxon>Archaeoglobi</taxon>
        <taxon>Archaeoglobales</taxon>
        <taxon>Archaeoglobaceae</taxon>
        <taxon>Archaeoglobus</taxon>
    </lineage>
</organism>
<gene>
    <name evidence="4 7" type="primary">hemC</name>
    <name evidence="7" type="ORF">ENT52_06440</name>
</gene>
<evidence type="ECO:0000256" key="2">
    <source>
        <dbReference type="ARBA" id="ARBA00022679"/>
    </source>
</evidence>
<dbReference type="GO" id="GO:0006782">
    <property type="term" value="P:protoporphyrinogen IX biosynthetic process"/>
    <property type="evidence" value="ECO:0007669"/>
    <property type="project" value="UniProtKB-UniRule"/>
</dbReference>
<reference evidence="7" key="1">
    <citation type="journal article" date="2020" name="mSystems">
        <title>Genome- and Community-Level Interaction Insights into Carbon Utilization and Element Cycling Functions of Hydrothermarchaeota in Hydrothermal Sediment.</title>
        <authorList>
            <person name="Zhou Z."/>
            <person name="Liu Y."/>
            <person name="Xu W."/>
            <person name="Pan J."/>
            <person name="Luo Z.H."/>
            <person name="Li M."/>
        </authorList>
    </citation>
    <scope>NUCLEOTIDE SEQUENCE [LARGE SCALE GENOMIC DNA]</scope>
    <source>
        <strain evidence="7">SpSt-587</strain>
    </source>
</reference>
<evidence type="ECO:0000256" key="1">
    <source>
        <dbReference type="ARBA" id="ARBA00005638"/>
    </source>
</evidence>
<dbReference type="PRINTS" id="PR00151">
    <property type="entry name" value="PORPHBDMNASE"/>
</dbReference>
<dbReference type="NCBIfam" id="TIGR00212">
    <property type="entry name" value="hemC"/>
    <property type="match status" value="1"/>
</dbReference>
<dbReference type="EMBL" id="DSYZ01000122">
    <property type="protein sequence ID" value="HGT83347.1"/>
    <property type="molecule type" value="Genomic_DNA"/>
</dbReference>
<comment type="miscellaneous">
    <text evidence="4">The porphobilinogen subunits are added to the dipyrromethane group.</text>
</comment>
<feature type="modified residue" description="S-(dipyrrolylmethanemethyl)cysteine" evidence="4">
    <location>
        <position position="232"/>
    </location>
</feature>
<dbReference type="InterPro" id="IPR036803">
    <property type="entry name" value="Porphobilinogen_deaminase_C_sf"/>
</dbReference>
<comment type="similarity">
    <text evidence="1 4">Belongs to the HMBS family.</text>
</comment>
<dbReference type="Gene3D" id="3.40.190.10">
    <property type="entry name" value="Periplasmic binding protein-like II"/>
    <property type="match status" value="2"/>
</dbReference>
<dbReference type="Pfam" id="PF01379">
    <property type="entry name" value="Porphobil_deam"/>
    <property type="match status" value="1"/>
</dbReference>
<evidence type="ECO:0000313" key="7">
    <source>
        <dbReference type="EMBL" id="HGT83347.1"/>
    </source>
</evidence>
<feature type="domain" description="Porphobilinogen deaminase C-terminal" evidence="6">
    <location>
        <begin position="215"/>
        <end position="280"/>
    </location>
</feature>
<dbReference type="HAMAP" id="MF_00260">
    <property type="entry name" value="Porphobil_deam"/>
    <property type="match status" value="1"/>
</dbReference>
<comment type="cofactor">
    <cofactor evidence="4">
        <name>dipyrromethane</name>
        <dbReference type="ChEBI" id="CHEBI:60342"/>
    </cofactor>
    <text evidence="4">Binds 1 dipyrromethane group covalently.</text>
</comment>
<dbReference type="SUPFAM" id="SSF54782">
    <property type="entry name" value="Porphobilinogen deaminase (hydroxymethylbilane synthase), C-terminal domain"/>
    <property type="match status" value="1"/>
</dbReference>
<dbReference type="FunFam" id="3.40.190.10:FF:000005">
    <property type="entry name" value="Porphobilinogen deaminase"/>
    <property type="match status" value="1"/>
</dbReference>
<evidence type="ECO:0000256" key="4">
    <source>
        <dbReference type="HAMAP-Rule" id="MF_00260"/>
    </source>
</evidence>
<dbReference type="AlphaFoldDB" id="A0A7J3M310"/>
<dbReference type="GO" id="GO:0004418">
    <property type="term" value="F:hydroxymethylbilane synthase activity"/>
    <property type="evidence" value="ECO:0007669"/>
    <property type="project" value="UniProtKB-UniRule"/>
</dbReference>
<keyword evidence="2 4" id="KW-0808">Transferase</keyword>
<dbReference type="InterPro" id="IPR000860">
    <property type="entry name" value="HemC"/>
</dbReference>
<dbReference type="PIRSF" id="PIRSF001438">
    <property type="entry name" value="4pyrrol_synth_OHMeBilane_synth"/>
    <property type="match status" value="1"/>
</dbReference>
<comment type="caution">
    <text evidence="7">The sequence shown here is derived from an EMBL/GenBank/DDBJ whole genome shotgun (WGS) entry which is preliminary data.</text>
</comment>
<dbReference type="InterPro" id="IPR022418">
    <property type="entry name" value="Porphobilinogen_deaminase_C"/>
</dbReference>
<protein>
    <recommendedName>
        <fullName evidence="4">Probable porphobilinogen deaminase</fullName>
        <shortName evidence="4">PBG</shortName>
        <ecNumber evidence="4">2.5.1.61</ecNumber>
    </recommendedName>
    <alternativeName>
        <fullName evidence="4">Hydroxymethylbilane synthase</fullName>
        <shortName evidence="4">HMBS</shortName>
    </alternativeName>
    <alternativeName>
        <fullName evidence="4">Pre-uroporphyrinogen synthase</fullName>
    </alternativeName>
</protein>
<keyword evidence="3 4" id="KW-0627">Porphyrin biosynthesis</keyword>
<dbReference type="Gene3D" id="3.30.160.40">
    <property type="entry name" value="Porphobilinogen deaminase, C-terminal domain"/>
    <property type="match status" value="1"/>
</dbReference>
<dbReference type="Pfam" id="PF03900">
    <property type="entry name" value="Porphobil_deamC"/>
    <property type="match status" value="1"/>
</dbReference>
<dbReference type="EC" id="2.5.1.61" evidence="4"/>
<dbReference type="PANTHER" id="PTHR11557:SF0">
    <property type="entry name" value="PORPHOBILINOGEN DEAMINASE"/>
    <property type="match status" value="1"/>
</dbReference>
<proteinExistence type="inferred from homology"/>
<evidence type="ECO:0000259" key="6">
    <source>
        <dbReference type="Pfam" id="PF03900"/>
    </source>
</evidence>
<dbReference type="SUPFAM" id="SSF53850">
    <property type="entry name" value="Periplasmic binding protein-like II"/>
    <property type="match status" value="1"/>
</dbReference>
<sequence>MIRVGTRGSKLALAQAKLVIEKLEKEGYEVELKVIKTKGDIMKDKPLHEFRGIGAFVREIDLALVRREIDVAVHSYKDVPTQRVEGTKISAVLKRDSPCDAMIFRKCKMLEELESNALVGTSSLRRRAQFSRLRSDLRFENLRGNLDTRIRKLRDGLYDAIIVAEAGIQRLKLNIEYQSFSPEVIVPPPNQGIIAVATRTGEEELVSFLNDEDTWIEAQIERTIARELGFGCAVPFGVYAKVSGDKAKVICEVLSGKYIRVEEKISKHSIEEAKEVARRVKNGG</sequence>
<feature type="domain" description="Porphobilinogen deaminase N-terminal" evidence="5">
    <location>
        <begin position="2"/>
        <end position="205"/>
    </location>
</feature>
<evidence type="ECO:0000259" key="5">
    <source>
        <dbReference type="Pfam" id="PF01379"/>
    </source>
</evidence>
<evidence type="ECO:0000256" key="3">
    <source>
        <dbReference type="ARBA" id="ARBA00023244"/>
    </source>
</evidence>
<comment type="catalytic activity">
    <reaction evidence="4">
        <text>4 porphobilinogen + H2O = hydroxymethylbilane + 4 NH4(+)</text>
        <dbReference type="Rhea" id="RHEA:13185"/>
        <dbReference type="ChEBI" id="CHEBI:15377"/>
        <dbReference type="ChEBI" id="CHEBI:28938"/>
        <dbReference type="ChEBI" id="CHEBI:57845"/>
        <dbReference type="ChEBI" id="CHEBI:58126"/>
        <dbReference type="EC" id="2.5.1.61"/>
    </reaction>
</comment>
<dbReference type="InterPro" id="IPR022417">
    <property type="entry name" value="Porphobilin_deaminase_N"/>
</dbReference>
<dbReference type="PANTHER" id="PTHR11557">
    <property type="entry name" value="PORPHOBILINOGEN DEAMINASE"/>
    <property type="match status" value="1"/>
</dbReference>
<name>A0A7J3M310_ARCFL</name>
<dbReference type="GO" id="GO:0005737">
    <property type="term" value="C:cytoplasm"/>
    <property type="evidence" value="ECO:0007669"/>
    <property type="project" value="UniProtKB-UniRule"/>
</dbReference>